<protein>
    <submittedName>
        <fullName evidence="6">LacI family transcriptional regulator</fullName>
    </submittedName>
</protein>
<evidence type="ECO:0000256" key="4">
    <source>
        <dbReference type="SAM" id="MobiDB-lite"/>
    </source>
</evidence>
<sequence>MTESDNTSPHPTLDDVASHAGVSPSTASKALNNRKDVSEATRQRVLQACAELGYQRSTTPATPTTPHIAIVADNLASTYTMEILKGAAAEAMRHGVPLALSYTQLPDTYREHTLIPLSTPWIARVASEGYIGVITITTPLTPHLATHLSDAALSHVAIDPANTPPSGTASIGATNWNGGRDATQHLIELGHRRIAFIRGSENSVPSNERYEGYLSALRMNDLPFDPDLVIDAGFAYGDGVAAGRRLLDLPSSERPTAIFACNDSAALGVYEAARERALRIPEDLSVVGFDDTDSARWATPRLTTVHQPLFEMGARAVQTLLAMHGGEQSLSSTPIRLSTHLVTRDSTAKIPSEVA</sequence>
<evidence type="ECO:0000313" key="7">
    <source>
        <dbReference type="Proteomes" id="UP000280444"/>
    </source>
</evidence>
<dbReference type="GO" id="GO:0000976">
    <property type="term" value="F:transcription cis-regulatory region binding"/>
    <property type="evidence" value="ECO:0007669"/>
    <property type="project" value="TreeGrafter"/>
</dbReference>
<dbReference type="PANTHER" id="PTHR30146">
    <property type="entry name" value="LACI-RELATED TRANSCRIPTIONAL REPRESSOR"/>
    <property type="match status" value="1"/>
</dbReference>
<evidence type="ECO:0000313" key="6">
    <source>
        <dbReference type="EMBL" id="RRC94491.1"/>
    </source>
</evidence>
<name>A0A3P1SB42_9ACTO</name>
<evidence type="ECO:0000256" key="3">
    <source>
        <dbReference type="ARBA" id="ARBA00023163"/>
    </source>
</evidence>
<dbReference type="SMART" id="SM00354">
    <property type="entry name" value="HTH_LACI"/>
    <property type="match status" value="1"/>
</dbReference>
<evidence type="ECO:0000256" key="2">
    <source>
        <dbReference type="ARBA" id="ARBA00023125"/>
    </source>
</evidence>
<dbReference type="Gene3D" id="1.10.260.40">
    <property type="entry name" value="lambda repressor-like DNA-binding domains"/>
    <property type="match status" value="1"/>
</dbReference>
<dbReference type="Gene3D" id="3.40.50.2300">
    <property type="match status" value="2"/>
</dbReference>
<dbReference type="AlphaFoldDB" id="A0A3P1SB42"/>
<dbReference type="InterPro" id="IPR046335">
    <property type="entry name" value="LacI/GalR-like_sensor"/>
</dbReference>
<dbReference type="Pfam" id="PF13377">
    <property type="entry name" value="Peripla_BP_3"/>
    <property type="match status" value="1"/>
</dbReference>
<dbReference type="CDD" id="cd01392">
    <property type="entry name" value="HTH_LacI"/>
    <property type="match status" value="1"/>
</dbReference>
<dbReference type="InterPro" id="IPR000843">
    <property type="entry name" value="HTH_LacI"/>
</dbReference>
<feature type="region of interest" description="Disordered" evidence="4">
    <location>
        <begin position="1"/>
        <end position="39"/>
    </location>
</feature>
<evidence type="ECO:0000259" key="5">
    <source>
        <dbReference type="PROSITE" id="PS50932"/>
    </source>
</evidence>
<organism evidence="6 7">
    <name type="scientific">Schaalia canis</name>
    <dbReference type="NCBI Taxonomy" id="100469"/>
    <lineage>
        <taxon>Bacteria</taxon>
        <taxon>Bacillati</taxon>
        <taxon>Actinomycetota</taxon>
        <taxon>Actinomycetes</taxon>
        <taxon>Actinomycetales</taxon>
        <taxon>Actinomycetaceae</taxon>
        <taxon>Schaalia</taxon>
    </lineage>
</organism>
<keyword evidence="7" id="KW-1185">Reference proteome</keyword>
<evidence type="ECO:0000256" key="1">
    <source>
        <dbReference type="ARBA" id="ARBA00023015"/>
    </source>
</evidence>
<dbReference type="Proteomes" id="UP000280444">
    <property type="component" value="Unassembled WGS sequence"/>
</dbReference>
<feature type="domain" description="HTH lacI-type" evidence="5">
    <location>
        <begin position="11"/>
        <end position="62"/>
    </location>
</feature>
<reference evidence="6 7" key="1">
    <citation type="submission" date="2018-11" db="EMBL/GenBank/DDBJ databases">
        <title>Genomes From Bacteria Associated with the Canine Oral Cavity: a Test Case for Automated Genome-Based Taxonomic Assignment.</title>
        <authorList>
            <person name="Coil D.A."/>
            <person name="Jospin G."/>
            <person name="Darling A.E."/>
            <person name="Wallis C."/>
            <person name="Davis I.J."/>
            <person name="Harris S."/>
            <person name="Eisen J.A."/>
            <person name="Holcombe L.J."/>
            <person name="O'Flynn C."/>
        </authorList>
    </citation>
    <scope>NUCLEOTIDE SEQUENCE [LARGE SCALE GENOMIC DNA]</scope>
    <source>
        <strain evidence="6 7">OH770</strain>
    </source>
</reference>
<keyword evidence="3" id="KW-0804">Transcription</keyword>
<dbReference type="SUPFAM" id="SSF47413">
    <property type="entry name" value="lambda repressor-like DNA-binding domains"/>
    <property type="match status" value="1"/>
</dbReference>
<dbReference type="RefSeq" id="WP_124872388.1">
    <property type="nucleotide sequence ID" value="NZ_RQZF01000015.1"/>
</dbReference>
<accession>A0A3P1SB42</accession>
<comment type="caution">
    <text evidence="6">The sequence shown here is derived from an EMBL/GenBank/DDBJ whole genome shotgun (WGS) entry which is preliminary data.</text>
</comment>
<dbReference type="PROSITE" id="PS50932">
    <property type="entry name" value="HTH_LACI_2"/>
    <property type="match status" value="1"/>
</dbReference>
<dbReference type="GO" id="GO:0003700">
    <property type="term" value="F:DNA-binding transcription factor activity"/>
    <property type="evidence" value="ECO:0007669"/>
    <property type="project" value="TreeGrafter"/>
</dbReference>
<dbReference type="SUPFAM" id="SSF53822">
    <property type="entry name" value="Periplasmic binding protein-like I"/>
    <property type="match status" value="1"/>
</dbReference>
<keyword evidence="2" id="KW-0238">DNA-binding</keyword>
<proteinExistence type="predicted"/>
<dbReference type="InterPro" id="IPR028082">
    <property type="entry name" value="Peripla_BP_I"/>
</dbReference>
<dbReference type="OrthoDB" id="9785139at2"/>
<keyword evidence="1" id="KW-0805">Transcription regulation</keyword>
<dbReference type="PROSITE" id="PS00356">
    <property type="entry name" value="HTH_LACI_1"/>
    <property type="match status" value="1"/>
</dbReference>
<gene>
    <name evidence="6" type="ORF">EII11_10130</name>
</gene>
<dbReference type="InterPro" id="IPR010982">
    <property type="entry name" value="Lambda_DNA-bd_dom_sf"/>
</dbReference>
<dbReference type="PANTHER" id="PTHR30146:SF153">
    <property type="entry name" value="LACTOSE OPERON REPRESSOR"/>
    <property type="match status" value="1"/>
</dbReference>
<feature type="compositionally biased region" description="Polar residues" evidence="4">
    <location>
        <begin position="1"/>
        <end position="10"/>
    </location>
</feature>
<dbReference type="EMBL" id="RQZF01000015">
    <property type="protein sequence ID" value="RRC94491.1"/>
    <property type="molecule type" value="Genomic_DNA"/>
</dbReference>
<dbReference type="Pfam" id="PF00356">
    <property type="entry name" value="LacI"/>
    <property type="match status" value="1"/>
</dbReference>